<protein>
    <submittedName>
        <fullName evidence="5">Yeats family-domain-containing protein</fullName>
    </submittedName>
</protein>
<gene>
    <name evidence="5" type="ORF">BDZ85DRAFT_294367</name>
</gene>
<accession>A0A6A6GK69</accession>
<feature type="region of interest" description="Disordered" evidence="3">
    <location>
        <begin position="133"/>
        <end position="165"/>
    </location>
</feature>
<dbReference type="OrthoDB" id="1741717at2759"/>
<organism evidence="5 6">
    <name type="scientific">Elsinoe ampelina</name>
    <dbReference type="NCBI Taxonomy" id="302913"/>
    <lineage>
        <taxon>Eukaryota</taxon>
        <taxon>Fungi</taxon>
        <taxon>Dikarya</taxon>
        <taxon>Ascomycota</taxon>
        <taxon>Pezizomycotina</taxon>
        <taxon>Dothideomycetes</taxon>
        <taxon>Dothideomycetidae</taxon>
        <taxon>Myriangiales</taxon>
        <taxon>Elsinoaceae</taxon>
        <taxon>Elsinoe</taxon>
    </lineage>
</organism>
<dbReference type="InterPro" id="IPR005033">
    <property type="entry name" value="YEATS"/>
</dbReference>
<dbReference type="PIRSF" id="PIRSF016551">
    <property type="entry name" value="SAS5/TFIID_14"/>
    <property type="match status" value="1"/>
</dbReference>
<dbReference type="Gene3D" id="2.60.40.1970">
    <property type="entry name" value="YEATS domain"/>
    <property type="match status" value="1"/>
</dbReference>
<feature type="compositionally biased region" description="Gly residues" evidence="3">
    <location>
        <begin position="142"/>
        <end position="154"/>
    </location>
</feature>
<evidence type="ECO:0000313" key="6">
    <source>
        <dbReference type="Proteomes" id="UP000799538"/>
    </source>
</evidence>
<dbReference type="GO" id="GO:0000785">
    <property type="term" value="C:chromatin"/>
    <property type="evidence" value="ECO:0007669"/>
    <property type="project" value="UniProtKB-ARBA"/>
</dbReference>
<dbReference type="InterPro" id="IPR038704">
    <property type="entry name" value="YEAST_sf"/>
</dbReference>
<dbReference type="Pfam" id="PF03366">
    <property type="entry name" value="YEATS"/>
    <property type="match status" value="1"/>
</dbReference>
<name>A0A6A6GK69_9PEZI</name>
<dbReference type="Proteomes" id="UP000799538">
    <property type="component" value="Unassembled WGS sequence"/>
</dbReference>
<evidence type="ECO:0000313" key="5">
    <source>
        <dbReference type="EMBL" id="KAF2225969.1"/>
    </source>
</evidence>
<sequence length="238" mass="26471">MPEVKRQIKIVTEQHVIQEPASEGEFPLRRWTITIFIVGEDGNEYPASPFEKVTYRLHESFGARAKQVFKQPPFTISEEGWGEFEMLIVVTPLGNPKGGEVTVVHDLNFGQERYEAFHTVNFRNPKPELAERLRESGSVGETNGGAAGGGGGAAEKGKKKGKGNRAVDMEKLAQGLETLGEDDLLHVVQLVHDNKSEDTYTKNDVENGEFHVDLYTLPDNLIKMLWDFTSSKTDLAAL</sequence>
<comment type="subcellular location">
    <subcellularLocation>
        <location evidence="2">Nucleus</location>
    </subcellularLocation>
</comment>
<dbReference type="GO" id="GO:0005634">
    <property type="term" value="C:nucleus"/>
    <property type="evidence" value="ECO:0007669"/>
    <property type="project" value="UniProtKB-SubCell"/>
</dbReference>
<keyword evidence="1 2" id="KW-0539">Nucleus</keyword>
<dbReference type="Pfam" id="PF17035">
    <property type="entry name" value="BET"/>
    <property type="match status" value="1"/>
</dbReference>
<keyword evidence="6" id="KW-1185">Reference proteome</keyword>
<dbReference type="PROSITE" id="PS51037">
    <property type="entry name" value="YEATS"/>
    <property type="match status" value="1"/>
</dbReference>
<dbReference type="PANTHER" id="PTHR23195">
    <property type="entry name" value="YEATS DOMAIN"/>
    <property type="match status" value="1"/>
</dbReference>
<dbReference type="InterPro" id="IPR016665">
    <property type="entry name" value="Sas5/TAF14"/>
</dbReference>
<evidence type="ECO:0000256" key="3">
    <source>
        <dbReference type="SAM" id="MobiDB-lite"/>
    </source>
</evidence>
<dbReference type="GO" id="GO:0006355">
    <property type="term" value="P:regulation of DNA-templated transcription"/>
    <property type="evidence" value="ECO:0007669"/>
    <property type="project" value="InterPro"/>
</dbReference>
<proteinExistence type="predicted"/>
<dbReference type="CDD" id="cd16905">
    <property type="entry name" value="YEATS_Taf14_like"/>
    <property type="match status" value="1"/>
</dbReference>
<dbReference type="InterPro" id="IPR055129">
    <property type="entry name" value="YEATS_dom"/>
</dbReference>
<reference evidence="6" key="1">
    <citation type="journal article" date="2020" name="Stud. Mycol.">
        <title>101 Dothideomycetes genomes: A test case for predicting lifestyles and emergence of pathogens.</title>
        <authorList>
            <person name="Haridas S."/>
            <person name="Albert R."/>
            <person name="Binder M."/>
            <person name="Bloem J."/>
            <person name="LaButti K."/>
            <person name="Salamov A."/>
            <person name="Andreopoulos B."/>
            <person name="Baker S."/>
            <person name="Barry K."/>
            <person name="Bills G."/>
            <person name="Bluhm B."/>
            <person name="Cannon C."/>
            <person name="Castanera R."/>
            <person name="Culley D."/>
            <person name="Daum C."/>
            <person name="Ezra D."/>
            <person name="Gonzalez J."/>
            <person name="Henrissat B."/>
            <person name="Kuo A."/>
            <person name="Liang C."/>
            <person name="Lipzen A."/>
            <person name="Lutzoni F."/>
            <person name="Magnuson J."/>
            <person name="Mondo S."/>
            <person name="Nolan M."/>
            <person name="Ohm R."/>
            <person name="Pangilinan J."/>
            <person name="Park H.-J."/>
            <person name="Ramirez L."/>
            <person name="Alfaro M."/>
            <person name="Sun H."/>
            <person name="Tritt A."/>
            <person name="Yoshinaga Y."/>
            <person name="Zwiers L.-H."/>
            <person name="Turgeon B."/>
            <person name="Goodwin S."/>
            <person name="Spatafora J."/>
            <person name="Crous P."/>
            <person name="Grigoriev I."/>
        </authorList>
    </citation>
    <scope>NUCLEOTIDE SEQUENCE [LARGE SCALE GENOMIC DNA]</scope>
    <source>
        <strain evidence="6">CECT 20119</strain>
    </source>
</reference>
<dbReference type="InterPro" id="IPR027353">
    <property type="entry name" value="NET_dom"/>
</dbReference>
<dbReference type="EMBL" id="ML992503">
    <property type="protein sequence ID" value="KAF2225969.1"/>
    <property type="molecule type" value="Genomic_DNA"/>
</dbReference>
<evidence type="ECO:0000256" key="1">
    <source>
        <dbReference type="ARBA" id="ARBA00023242"/>
    </source>
</evidence>
<dbReference type="AlphaFoldDB" id="A0A6A6GK69"/>
<evidence type="ECO:0000259" key="4">
    <source>
        <dbReference type="PROSITE" id="PS51037"/>
    </source>
</evidence>
<feature type="domain" description="YEATS" evidence="4">
    <location>
        <begin position="1"/>
        <end position="136"/>
    </location>
</feature>
<evidence type="ECO:0000256" key="2">
    <source>
        <dbReference type="PROSITE-ProRule" id="PRU00376"/>
    </source>
</evidence>